<evidence type="ECO:0000256" key="6">
    <source>
        <dbReference type="ARBA" id="ARBA00022692"/>
    </source>
</evidence>
<dbReference type="PRINTS" id="PR00463">
    <property type="entry name" value="EP450I"/>
</dbReference>
<name>A0AAD7TUE0_9APHY</name>
<dbReference type="PRINTS" id="PR00385">
    <property type="entry name" value="P450"/>
</dbReference>
<dbReference type="EMBL" id="JAPEVG010000117">
    <property type="protein sequence ID" value="KAJ8482310.1"/>
    <property type="molecule type" value="Genomic_DNA"/>
</dbReference>
<proteinExistence type="inferred from homology"/>
<organism evidence="15 16">
    <name type="scientific">Trametes cubensis</name>
    <dbReference type="NCBI Taxonomy" id="1111947"/>
    <lineage>
        <taxon>Eukaryota</taxon>
        <taxon>Fungi</taxon>
        <taxon>Dikarya</taxon>
        <taxon>Basidiomycota</taxon>
        <taxon>Agaricomycotina</taxon>
        <taxon>Agaricomycetes</taxon>
        <taxon>Polyporales</taxon>
        <taxon>Polyporaceae</taxon>
        <taxon>Trametes</taxon>
    </lineage>
</organism>
<feature type="transmembrane region" description="Helical" evidence="14">
    <location>
        <begin position="14"/>
        <end position="32"/>
    </location>
</feature>
<reference evidence="15" key="1">
    <citation type="submission" date="2022-11" db="EMBL/GenBank/DDBJ databases">
        <title>Genome Sequence of Cubamyces cubensis.</title>
        <authorList>
            <person name="Buettner E."/>
        </authorList>
    </citation>
    <scope>NUCLEOTIDE SEQUENCE</scope>
    <source>
        <strain evidence="15">MPL-01</strain>
    </source>
</reference>
<accession>A0AAD7TUE0</accession>
<dbReference type="Proteomes" id="UP001215151">
    <property type="component" value="Unassembled WGS sequence"/>
</dbReference>
<evidence type="ECO:0000256" key="8">
    <source>
        <dbReference type="ARBA" id="ARBA00022989"/>
    </source>
</evidence>
<dbReference type="PANTHER" id="PTHR46300:SF7">
    <property type="entry name" value="P450, PUTATIVE (EUROFUNG)-RELATED"/>
    <property type="match status" value="1"/>
</dbReference>
<dbReference type="AlphaFoldDB" id="A0AAD7TUE0"/>
<dbReference type="InterPro" id="IPR001128">
    <property type="entry name" value="Cyt_P450"/>
</dbReference>
<comment type="subcellular location">
    <subcellularLocation>
        <location evidence="2">Membrane</location>
        <topology evidence="2">Single-pass membrane protein</topology>
    </subcellularLocation>
</comment>
<keyword evidence="10 13" id="KW-0408">Iron</keyword>
<dbReference type="GO" id="GO:0020037">
    <property type="term" value="F:heme binding"/>
    <property type="evidence" value="ECO:0007669"/>
    <property type="project" value="InterPro"/>
</dbReference>
<evidence type="ECO:0000256" key="7">
    <source>
        <dbReference type="ARBA" id="ARBA00022723"/>
    </source>
</evidence>
<evidence type="ECO:0000256" key="4">
    <source>
        <dbReference type="ARBA" id="ARBA00010617"/>
    </source>
</evidence>
<keyword evidence="16" id="KW-1185">Reference proteome</keyword>
<evidence type="ECO:0000256" key="5">
    <source>
        <dbReference type="ARBA" id="ARBA00022617"/>
    </source>
</evidence>
<dbReference type="GO" id="GO:0004497">
    <property type="term" value="F:monooxygenase activity"/>
    <property type="evidence" value="ECO:0007669"/>
    <property type="project" value="UniProtKB-KW"/>
</dbReference>
<dbReference type="Pfam" id="PF00067">
    <property type="entry name" value="p450"/>
    <property type="match status" value="1"/>
</dbReference>
<comment type="cofactor">
    <cofactor evidence="1 13">
        <name>heme</name>
        <dbReference type="ChEBI" id="CHEBI:30413"/>
    </cofactor>
</comment>
<keyword evidence="8 14" id="KW-1133">Transmembrane helix</keyword>
<evidence type="ECO:0000256" key="10">
    <source>
        <dbReference type="ARBA" id="ARBA00023004"/>
    </source>
</evidence>
<keyword evidence="11" id="KW-0503">Monooxygenase</keyword>
<dbReference type="InterPro" id="IPR036396">
    <property type="entry name" value="Cyt_P450_sf"/>
</dbReference>
<comment type="similarity">
    <text evidence="4">Belongs to the cytochrome P450 family.</text>
</comment>
<evidence type="ECO:0000256" key="11">
    <source>
        <dbReference type="ARBA" id="ARBA00023033"/>
    </source>
</evidence>
<evidence type="ECO:0000256" key="2">
    <source>
        <dbReference type="ARBA" id="ARBA00004167"/>
    </source>
</evidence>
<evidence type="ECO:0000313" key="16">
    <source>
        <dbReference type="Proteomes" id="UP001215151"/>
    </source>
</evidence>
<evidence type="ECO:0008006" key="17">
    <source>
        <dbReference type="Google" id="ProtNLM"/>
    </source>
</evidence>
<dbReference type="InterPro" id="IPR050364">
    <property type="entry name" value="Cytochrome_P450_fung"/>
</dbReference>
<dbReference type="PANTHER" id="PTHR46300">
    <property type="entry name" value="P450, PUTATIVE (EUROFUNG)-RELATED-RELATED"/>
    <property type="match status" value="1"/>
</dbReference>
<gene>
    <name evidence="15" type="ORF">ONZ51_g5439</name>
</gene>
<dbReference type="Gene3D" id="1.10.630.10">
    <property type="entry name" value="Cytochrome P450"/>
    <property type="match status" value="1"/>
</dbReference>
<comment type="caution">
    <text evidence="15">The sequence shown here is derived from an EMBL/GenBank/DDBJ whole genome shotgun (WGS) entry which is preliminary data.</text>
</comment>
<dbReference type="SUPFAM" id="SSF48264">
    <property type="entry name" value="Cytochrome P450"/>
    <property type="match status" value="1"/>
</dbReference>
<dbReference type="GO" id="GO:0016705">
    <property type="term" value="F:oxidoreductase activity, acting on paired donors, with incorporation or reduction of molecular oxygen"/>
    <property type="evidence" value="ECO:0007669"/>
    <property type="project" value="InterPro"/>
</dbReference>
<keyword evidence="12 14" id="KW-0472">Membrane</keyword>
<keyword evidence="5 13" id="KW-0349">Heme</keyword>
<keyword evidence="9" id="KW-0560">Oxidoreductase</keyword>
<evidence type="ECO:0000256" key="1">
    <source>
        <dbReference type="ARBA" id="ARBA00001971"/>
    </source>
</evidence>
<keyword evidence="7 13" id="KW-0479">Metal-binding</keyword>
<evidence type="ECO:0000256" key="3">
    <source>
        <dbReference type="ARBA" id="ARBA00005179"/>
    </source>
</evidence>
<keyword evidence="6 14" id="KW-0812">Transmembrane</keyword>
<evidence type="ECO:0000256" key="14">
    <source>
        <dbReference type="SAM" id="Phobius"/>
    </source>
</evidence>
<feature type="binding site" description="axial binding residue" evidence="13">
    <location>
        <position position="432"/>
    </location>
    <ligand>
        <name>heme</name>
        <dbReference type="ChEBI" id="CHEBI:30413"/>
    </ligand>
    <ligandPart>
        <name>Fe</name>
        <dbReference type="ChEBI" id="CHEBI:18248"/>
    </ligandPart>
</feature>
<sequence length="502" mass="56054">MSIIAQSTPDPMPALYLLGAVLCAVAIVYRLATSRLSTRYPPGPPGKPLVGNILDVEPQGAWTKLTKYKEIYGDLVYFHGLGNSILVLNSLEAITDLFEKKASTYSDRPWFTVSMPLLPYGAEWRTQRKLAHAALSPSAVRKYHIVQEDLAALLCKEIMDTPNDFFVHVRMAAERLVLIVTYGLSVNTADSQYISHADATMHMITKNTVPGAFLCDLLPWMKHLPSWVPFQREATRGRGMIDTLVTMPFEHVKRDMDAGIAQPSLTRELLESADCDANTLHHIKWMAGSLYGAGGETTYSTVLNCILAMVLHPDKLKKAQDELDRVVGTARMPLISDKADLPYVNALIKEIMRWRPVLPLGLARCSNAEDVYRGYTIPKGTIVIPNVWSIAFEPRGLYSPDLFEPERWLVSDKEDMPLDPADWTFGFARRICPGKHLAENSVFIFISTLLAMFDISPPKDGQVRVEFEKGMVSYPLPFECTLGPRSEAKAAQIRERAAQTTV</sequence>
<evidence type="ECO:0000256" key="12">
    <source>
        <dbReference type="ARBA" id="ARBA00023136"/>
    </source>
</evidence>
<evidence type="ECO:0000313" key="15">
    <source>
        <dbReference type="EMBL" id="KAJ8482310.1"/>
    </source>
</evidence>
<comment type="pathway">
    <text evidence="3">Secondary metabolite biosynthesis.</text>
</comment>
<evidence type="ECO:0000256" key="13">
    <source>
        <dbReference type="PIRSR" id="PIRSR602401-1"/>
    </source>
</evidence>
<protein>
    <recommendedName>
        <fullName evidence="17">Cytochrome P450</fullName>
    </recommendedName>
</protein>
<dbReference type="GO" id="GO:0005506">
    <property type="term" value="F:iron ion binding"/>
    <property type="evidence" value="ECO:0007669"/>
    <property type="project" value="InterPro"/>
</dbReference>
<dbReference type="GO" id="GO:0016020">
    <property type="term" value="C:membrane"/>
    <property type="evidence" value="ECO:0007669"/>
    <property type="project" value="UniProtKB-SubCell"/>
</dbReference>
<evidence type="ECO:0000256" key="9">
    <source>
        <dbReference type="ARBA" id="ARBA00023002"/>
    </source>
</evidence>
<dbReference type="CDD" id="cd11065">
    <property type="entry name" value="CYP64-like"/>
    <property type="match status" value="1"/>
</dbReference>
<dbReference type="InterPro" id="IPR002401">
    <property type="entry name" value="Cyt_P450_E_grp-I"/>
</dbReference>